<organism evidence="1 2">
    <name type="scientific">Alkalicella caledoniensis</name>
    <dbReference type="NCBI Taxonomy" id="2731377"/>
    <lineage>
        <taxon>Bacteria</taxon>
        <taxon>Bacillati</taxon>
        <taxon>Bacillota</taxon>
        <taxon>Clostridia</taxon>
        <taxon>Eubacteriales</taxon>
        <taxon>Proteinivoracaceae</taxon>
        <taxon>Alkalicella</taxon>
    </lineage>
</organism>
<proteinExistence type="predicted"/>
<dbReference type="AlphaFoldDB" id="A0A7G9W3M6"/>
<protein>
    <submittedName>
        <fullName evidence="1">Uncharacterized protein</fullName>
    </submittedName>
</protein>
<gene>
    <name evidence="1" type="ORF">HYG86_00080</name>
</gene>
<keyword evidence="2" id="KW-1185">Reference proteome</keyword>
<dbReference type="Proteomes" id="UP000516160">
    <property type="component" value="Chromosome"/>
</dbReference>
<accession>A0A7G9W3M6</accession>
<name>A0A7G9W3M6_ALKCA</name>
<reference evidence="1 2" key="1">
    <citation type="submission" date="2020-07" db="EMBL/GenBank/DDBJ databases">
        <title>Alkalicella. sp. LB2 genome.</title>
        <authorList>
            <person name="Postec A."/>
            <person name="Quemeneur M."/>
        </authorList>
    </citation>
    <scope>NUCLEOTIDE SEQUENCE [LARGE SCALE GENOMIC DNA]</scope>
    <source>
        <strain evidence="1 2">LB2</strain>
    </source>
</reference>
<dbReference type="KEGG" id="acae:HYG86_00080"/>
<dbReference type="RefSeq" id="WP_213166962.1">
    <property type="nucleotide sequence ID" value="NZ_CP058559.1"/>
</dbReference>
<evidence type="ECO:0000313" key="1">
    <source>
        <dbReference type="EMBL" id="QNO13288.1"/>
    </source>
</evidence>
<sequence length="122" mass="13809">MTFSKKEYRNYITEIENIGAQPEFKLLFNKTIKSLRLFSTASEILKPVKEAYDHNFIDISSRYGLNTDEVKKKLDDAWNSRSIISKIPSISGGNILKLTFGKYLKMTIAIAEKALQEGTAGI</sequence>
<evidence type="ECO:0000313" key="2">
    <source>
        <dbReference type="Proteomes" id="UP000516160"/>
    </source>
</evidence>
<dbReference type="EMBL" id="CP058559">
    <property type="protein sequence ID" value="QNO13288.1"/>
    <property type="molecule type" value="Genomic_DNA"/>
</dbReference>